<organism evidence="2 3">
    <name type="scientific">Thermincola ferriacetica</name>
    <dbReference type="NCBI Taxonomy" id="281456"/>
    <lineage>
        <taxon>Bacteria</taxon>
        <taxon>Bacillati</taxon>
        <taxon>Bacillota</taxon>
        <taxon>Clostridia</taxon>
        <taxon>Eubacteriales</taxon>
        <taxon>Thermincolaceae</taxon>
        <taxon>Thermincola</taxon>
    </lineage>
</organism>
<dbReference type="AlphaFoldDB" id="A0A0L6W5A3"/>
<dbReference type="PANTHER" id="PTHR35894">
    <property type="entry name" value="GENERAL SECRETION PATHWAY PROTEIN A-RELATED"/>
    <property type="match status" value="1"/>
</dbReference>
<dbReference type="InterPro" id="IPR027417">
    <property type="entry name" value="P-loop_NTPase"/>
</dbReference>
<keyword evidence="3" id="KW-1185">Reference proteome</keyword>
<name>A0A0L6W5A3_9FIRM</name>
<protein>
    <submittedName>
        <fullName evidence="2">ATPase AAA</fullName>
    </submittedName>
</protein>
<dbReference type="GO" id="GO:0016887">
    <property type="term" value="F:ATP hydrolysis activity"/>
    <property type="evidence" value="ECO:0007669"/>
    <property type="project" value="InterPro"/>
</dbReference>
<dbReference type="InterPro" id="IPR049945">
    <property type="entry name" value="AAA_22"/>
</dbReference>
<reference evidence="3" key="1">
    <citation type="submission" date="2015-07" db="EMBL/GenBank/DDBJ databases">
        <title>Complete Genome of Thermincola ferriacetica strain Z-0001T.</title>
        <authorList>
            <person name="Lusk B."/>
            <person name="Badalamenti J.P."/>
            <person name="Parameswaran P."/>
            <person name="Bond D.R."/>
            <person name="Torres C.I."/>
        </authorList>
    </citation>
    <scope>NUCLEOTIDE SEQUENCE [LARGE SCALE GENOMIC DNA]</scope>
    <source>
        <strain evidence="3">Z-0001</strain>
    </source>
</reference>
<dbReference type="SUPFAM" id="SSF52540">
    <property type="entry name" value="P-loop containing nucleoside triphosphate hydrolases"/>
    <property type="match status" value="1"/>
</dbReference>
<dbReference type="Gene3D" id="3.40.50.300">
    <property type="entry name" value="P-loop containing nucleotide triphosphate hydrolases"/>
    <property type="match status" value="1"/>
</dbReference>
<dbReference type="Pfam" id="PF13401">
    <property type="entry name" value="AAA_22"/>
    <property type="match status" value="1"/>
</dbReference>
<sequence length="168" mass="19446">MIVGEPGAGKTFALRAFAESLNPSLYKVIYFPLSTGTVMDFYRGLEAGLGEKLKFCKVDLFHQIQHAVQVFFRERKVTPVFILDEMQMAKDLFFCDLSILFNFGMDSENPFILVLSGLPNLLERLTLNQNRPLFHRIMMRYKIEPLSREEVAGYIRHHMPAPGMQKRR</sequence>
<evidence type="ECO:0000313" key="3">
    <source>
        <dbReference type="Proteomes" id="UP000037175"/>
    </source>
</evidence>
<comment type="caution">
    <text evidence="2">The sequence shown here is derived from an EMBL/GenBank/DDBJ whole genome shotgun (WGS) entry which is preliminary data.</text>
</comment>
<dbReference type="InterPro" id="IPR052026">
    <property type="entry name" value="ExeA_AAA_ATPase_DNA-bind"/>
</dbReference>
<evidence type="ECO:0000313" key="2">
    <source>
        <dbReference type="EMBL" id="KNZ70762.1"/>
    </source>
</evidence>
<proteinExistence type="predicted"/>
<dbReference type="PANTHER" id="PTHR35894:SF1">
    <property type="entry name" value="PHOSPHORIBULOKINASE _ URIDINE KINASE FAMILY"/>
    <property type="match status" value="1"/>
</dbReference>
<gene>
    <name evidence="2" type="ORF">Tfer_0441</name>
</gene>
<dbReference type="EMBL" id="LGTE01000002">
    <property type="protein sequence ID" value="KNZ70762.1"/>
    <property type="molecule type" value="Genomic_DNA"/>
</dbReference>
<evidence type="ECO:0000259" key="1">
    <source>
        <dbReference type="Pfam" id="PF13401"/>
    </source>
</evidence>
<feature type="domain" description="ORC1/DEAH AAA+ ATPase" evidence="1">
    <location>
        <begin position="1"/>
        <end position="125"/>
    </location>
</feature>
<accession>A0A0L6W5A3</accession>
<dbReference type="Proteomes" id="UP000037175">
    <property type="component" value="Unassembled WGS sequence"/>
</dbReference>
<dbReference type="PATRIC" id="fig|281456.6.peg.468"/>